<evidence type="ECO:0000256" key="1">
    <source>
        <dbReference type="SAM" id="Phobius"/>
    </source>
</evidence>
<dbReference type="EMBL" id="JADIMR010000043">
    <property type="protein sequence ID" value="MBO8446716.1"/>
    <property type="molecule type" value="Genomic_DNA"/>
</dbReference>
<dbReference type="PANTHER" id="PTHR30188:SF4">
    <property type="entry name" value="PROTEIN TRIGALACTOSYLDIACYLGLYCEROL 1, CHLOROPLASTIC"/>
    <property type="match status" value="1"/>
</dbReference>
<gene>
    <name evidence="2" type="ORF">IAC32_03090</name>
</gene>
<comment type="caution">
    <text evidence="2">The sequence shown here is derived from an EMBL/GenBank/DDBJ whole genome shotgun (WGS) entry which is preliminary data.</text>
</comment>
<accession>A0A9D9HCQ1</accession>
<reference evidence="2" key="1">
    <citation type="submission" date="2020-10" db="EMBL/GenBank/DDBJ databases">
        <authorList>
            <person name="Gilroy R."/>
        </authorList>
    </citation>
    <scope>NUCLEOTIDE SEQUENCE</scope>
    <source>
        <strain evidence="2">D3-1215</strain>
    </source>
</reference>
<reference evidence="2" key="2">
    <citation type="journal article" date="2021" name="PeerJ">
        <title>Extensive microbial diversity within the chicken gut microbiome revealed by metagenomics and culture.</title>
        <authorList>
            <person name="Gilroy R."/>
            <person name="Ravi A."/>
            <person name="Getino M."/>
            <person name="Pursley I."/>
            <person name="Horton D.L."/>
            <person name="Alikhan N.F."/>
            <person name="Baker D."/>
            <person name="Gharbi K."/>
            <person name="Hall N."/>
            <person name="Watson M."/>
            <person name="Adriaenssens E.M."/>
            <person name="Foster-Nyarko E."/>
            <person name="Jarju S."/>
            <person name="Secka A."/>
            <person name="Antonio M."/>
            <person name="Oren A."/>
            <person name="Chaudhuri R.R."/>
            <person name="La Ragione R."/>
            <person name="Hildebrand F."/>
            <person name="Pallen M.J."/>
        </authorList>
    </citation>
    <scope>NUCLEOTIDE SEQUENCE</scope>
    <source>
        <strain evidence="2">D3-1215</strain>
    </source>
</reference>
<feature type="transmembrane region" description="Helical" evidence="1">
    <location>
        <begin position="136"/>
        <end position="162"/>
    </location>
</feature>
<dbReference type="AlphaFoldDB" id="A0A9D9HCQ1"/>
<dbReference type="GO" id="GO:0005548">
    <property type="term" value="F:phospholipid transporter activity"/>
    <property type="evidence" value="ECO:0007669"/>
    <property type="project" value="TreeGrafter"/>
</dbReference>
<dbReference type="PANTHER" id="PTHR30188">
    <property type="entry name" value="ABC TRANSPORTER PERMEASE PROTEIN-RELATED"/>
    <property type="match status" value="1"/>
</dbReference>
<evidence type="ECO:0000313" key="3">
    <source>
        <dbReference type="Proteomes" id="UP000823637"/>
    </source>
</evidence>
<dbReference type="InterPro" id="IPR030802">
    <property type="entry name" value="Permease_MalE"/>
</dbReference>
<dbReference type="Proteomes" id="UP000823637">
    <property type="component" value="Unassembled WGS sequence"/>
</dbReference>
<feature type="transmembrane region" description="Helical" evidence="1">
    <location>
        <begin position="226"/>
        <end position="244"/>
    </location>
</feature>
<proteinExistence type="predicted"/>
<dbReference type="GO" id="GO:0043190">
    <property type="term" value="C:ATP-binding cassette (ABC) transporter complex"/>
    <property type="evidence" value="ECO:0007669"/>
    <property type="project" value="InterPro"/>
</dbReference>
<protein>
    <submittedName>
        <fullName evidence="2">ABC transporter permease</fullName>
    </submittedName>
</protein>
<name>A0A9D9HCQ1_9BACT</name>
<keyword evidence="1" id="KW-1133">Transmembrane helix</keyword>
<feature type="transmembrane region" description="Helical" evidence="1">
    <location>
        <begin position="43"/>
        <end position="63"/>
    </location>
</feature>
<dbReference type="Pfam" id="PF02405">
    <property type="entry name" value="MlaE"/>
    <property type="match status" value="1"/>
</dbReference>
<keyword evidence="1" id="KW-0812">Transmembrane</keyword>
<organism evidence="2 3">
    <name type="scientific">Candidatus Enterocola intestinipullorum</name>
    <dbReference type="NCBI Taxonomy" id="2840783"/>
    <lineage>
        <taxon>Bacteria</taxon>
        <taxon>Pseudomonadati</taxon>
        <taxon>Bacteroidota</taxon>
        <taxon>Bacteroidia</taxon>
        <taxon>Bacteroidales</taxon>
        <taxon>Candidatus Enterocola</taxon>
    </lineage>
</organism>
<feature type="transmembrane region" description="Helical" evidence="1">
    <location>
        <begin position="183"/>
        <end position="206"/>
    </location>
</feature>
<keyword evidence="1" id="KW-0472">Membrane</keyword>
<sequence length="245" mass="27131">MKFFEHIGRYAKLMAETFTLPQRWRLLGRQYIKEIEKQGLQSLGITIIISVFIGSAITMQMVLNTENPLLPKYVTGLTTRETLLLEFSSTILCLILAGKVGSNIASEIGTMRITEQIDALQIMGVNAPNYLILPKILGFVTIIPCLVIFSMFFGLIGGYIMAYSGIISPAQYTMGIQYAFNPYYVTYSIIKSLIFAFIISSVSSYYGYYAYGGALEVGKASTNAVVNSSIIVLLFNVILTDLLLV</sequence>
<evidence type="ECO:0000313" key="2">
    <source>
        <dbReference type="EMBL" id="MBO8446716.1"/>
    </source>
</evidence>